<proteinExistence type="predicted"/>
<gene>
    <name evidence="1" type="ORF">SAMN05216204_10733</name>
</gene>
<accession>A0A1I1JZY8</accession>
<dbReference type="InterPro" id="IPR052931">
    <property type="entry name" value="Prophage_regulatory_activator"/>
</dbReference>
<dbReference type="Gene3D" id="1.10.238.160">
    <property type="match status" value="1"/>
</dbReference>
<organism evidence="1 2">
    <name type="scientific">Massilia yuzhufengensis</name>
    <dbReference type="NCBI Taxonomy" id="1164594"/>
    <lineage>
        <taxon>Bacteria</taxon>
        <taxon>Pseudomonadati</taxon>
        <taxon>Pseudomonadota</taxon>
        <taxon>Betaproteobacteria</taxon>
        <taxon>Burkholderiales</taxon>
        <taxon>Oxalobacteraceae</taxon>
        <taxon>Telluria group</taxon>
        <taxon>Massilia</taxon>
    </lineage>
</organism>
<dbReference type="EMBL" id="FOLD01000007">
    <property type="protein sequence ID" value="SFC52058.1"/>
    <property type="molecule type" value="Genomic_DNA"/>
</dbReference>
<dbReference type="PANTHER" id="PTHR36154:SF1">
    <property type="entry name" value="DNA-BINDING TRANSCRIPTIONAL ACTIVATOR ALPA"/>
    <property type="match status" value="1"/>
</dbReference>
<keyword evidence="2" id="KW-1185">Reference proteome</keyword>
<dbReference type="OrthoDB" id="8779547at2"/>
<dbReference type="AlphaFoldDB" id="A0A1I1JZY8"/>
<name>A0A1I1JZY8_9BURK</name>
<dbReference type="PANTHER" id="PTHR36154">
    <property type="entry name" value="DNA-BINDING TRANSCRIPTIONAL ACTIVATOR ALPA"/>
    <property type="match status" value="1"/>
</dbReference>
<dbReference type="RefSeq" id="WP_091873567.1">
    <property type="nucleotide sequence ID" value="NZ_FOLD01000007.1"/>
</dbReference>
<dbReference type="InterPro" id="IPR010260">
    <property type="entry name" value="AlpA"/>
</dbReference>
<sequence>MDQQAIDTAIERRASSNRADIRFIRLKEVIAICGKSRSSVYDAIKKGAFPRPVKLQGRSAAWIKSEVEQWAVQCIRASRRDCDS</sequence>
<evidence type="ECO:0000313" key="1">
    <source>
        <dbReference type="EMBL" id="SFC52058.1"/>
    </source>
</evidence>
<dbReference type="Pfam" id="PF05930">
    <property type="entry name" value="Phage_AlpA"/>
    <property type="match status" value="1"/>
</dbReference>
<protein>
    <submittedName>
        <fullName evidence="1">Transcriptional regulator, AlpA family</fullName>
    </submittedName>
</protein>
<dbReference type="Proteomes" id="UP000198639">
    <property type="component" value="Unassembled WGS sequence"/>
</dbReference>
<reference evidence="2" key="1">
    <citation type="submission" date="2016-10" db="EMBL/GenBank/DDBJ databases">
        <authorList>
            <person name="Varghese N."/>
            <person name="Submissions S."/>
        </authorList>
    </citation>
    <scope>NUCLEOTIDE SEQUENCE [LARGE SCALE GENOMIC DNA]</scope>
    <source>
        <strain evidence="2">CGMCC 1.12041</strain>
    </source>
</reference>
<evidence type="ECO:0000313" key="2">
    <source>
        <dbReference type="Proteomes" id="UP000198639"/>
    </source>
</evidence>
<dbReference type="STRING" id="1164594.SAMN05216204_10733"/>